<dbReference type="AlphaFoldDB" id="A0A075R666"/>
<dbReference type="HOGENOM" id="CLU_185905_2_0_9"/>
<dbReference type="eggNOG" id="ENOG5032ZPI">
    <property type="taxonomic scope" value="Bacteria"/>
</dbReference>
<dbReference type="STRING" id="1042163.BRLA_c026170"/>
<sequence length="68" mass="7518">MTVASSVKQTLASLKGAQADLETFALSTQNKQAKQAFTKSAEQAQTIIDQLESRVQQLEQEEPQYKGF</sequence>
<evidence type="ECO:0000313" key="2">
    <source>
        <dbReference type="EMBL" id="AIG26936.1"/>
    </source>
</evidence>
<proteinExistence type="predicted"/>
<reference evidence="2 3" key="1">
    <citation type="journal article" date="2011" name="J. Bacteriol.">
        <title>Genome sequence of Brevibacillus laterosporus LMG 15441, a pathogen of invertebrates.</title>
        <authorList>
            <person name="Djukic M."/>
            <person name="Poehlein A."/>
            <person name="Thurmer A."/>
            <person name="Daniel R."/>
        </authorList>
    </citation>
    <scope>NUCLEOTIDE SEQUENCE [LARGE SCALE GENOMIC DNA]</scope>
    <source>
        <strain evidence="2 3">LMG 15441</strain>
    </source>
</reference>
<feature type="coiled-coil region" evidence="1">
    <location>
        <begin position="34"/>
        <end position="61"/>
    </location>
</feature>
<dbReference type="Proteomes" id="UP000005850">
    <property type="component" value="Chromosome"/>
</dbReference>
<accession>A0A075R666</accession>
<name>A0A075R666_BRELA</name>
<evidence type="ECO:0000313" key="3">
    <source>
        <dbReference type="Proteomes" id="UP000005850"/>
    </source>
</evidence>
<dbReference type="Pfam" id="PF07870">
    <property type="entry name" value="DUF1657"/>
    <property type="match status" value="1"/>
</dbReference>
<organism evidence="2 3">
    <name type="scientific">Brevibacillus laterosporus LMG 15441</name>
    <dbReference type="NCBI Taxonomy" id="1042163"/>
    <lineage>
        <taxon>Bacteria</taxon>
        <taxon>Bacillati</taxon>
        <taxon>Bacillota</taxon>
        <taxon>Bacilli</taxon>
        <taxon>Bacillales</taxon>
        <taxon>Paenibacillaceae</taxon>
        <taxon>Brevibacillus</taxon>
    </lineage>
</organism>
<protein>
    <recommendedName>
        <fullName evidence="4">DUF1657 domain-containing protein</fullName>
    </recommendedName>
</protein>
<dbReference type="InterPro" id="IPR012452">
    <property type="entry name" value="DUF1657"/>
</dbReference>
<evidence type="ECO:0000256" key="1">
    <source>
        <dbReference type="SAM" id="Coils"/>
    </source>
</evidence>
<gene>
    <name evidence="2" type="ORF">BRLA_c026170</name>
</gene>
<keyword evidence="1" id="KW-0175">Coiled coil</keyword>
<dbReference type="KEGG" id="blr:BRLA_c026170"/>
<keyword evidence="3" id="KW-1185">Reference proteome</keyword>
<dbReference type="RefSeq" id="WP_003336248.1">
    <property type="nucleotide sequence ID" value="NZ_CP007806.1"/>
</dbReference>
<evidence type="ECO:0008006" key="4">
    <source>
        <dbReference type="Google" id="ProtNLM"/>
    </source>
</evidence>
<dbReference type="EMBL" id="CP007806">
    <property type="protein sequence ID" value="AIG26936.1"/>
    <property type="molecule type" value="Genomic_DNA"/>
</dbReference>